<dbReference type="PANTHER" id="PTHR12170">
    <property type="entry name" value="MACROPHAGE ERYTHROBLAST ATTACHER-RELATED"/>
    <property type="match status" value="1"/>
</dbReference>
<dbReference type="Pfam" id="PF13445">
    <property type="entry name" value="zf-RING_UBOX"/>
    <property type="match status" value="1"/>
</dbReference>
<dbReference type="Pfam" id="PF10607">
    <property type="entry name" value="CTLH"/>
    <property type="match status" value="1"/>
</dbReference>
<feature type="region of interest" description="Disordered" evidence="11">
    <location>
        <begin position="133"/>
        <end position="156"/>
    </location>
</feature>
<dbReference type="GO" id="GO:0005634">
    <property type="term" value="C:nucleus"/>
    <property type="evidence" value="ECO:0007669"/>
    <property type="project" value="TreeGrafter"/>
</dbReference>
<dbReference type="InterPro" id="IPR013083">
    <property type="entry name" value="Znf_RING/FYVE/PHD"/>
</dbReference>
<evidence type="ECO:0000259" key="13">
    <source>
        <dbReference type="PROSITE" id="PS51867"/>
    </source>
</evidence>
<evidence type="ECO:0000256" key="3">
    <source>
        <dbReference type="ARBA" id="ARBA00022490"/>
    </source>
</evidence>
<dbReference type="InterPro" id="IPR044063">
    <property type="entry name" value="ZF_RING_GID"/>
</dbReference>
<organism evidence="14 15">
    <name type="scientific">Bimuria novae-zelandiae CBS 107.79</name>
    <dbReference type="NCBI Taxonomy" id="1447943"/>
    <lineage>
        <taxon>Eukaryota</taxon>
        <taxon>Fungi</taxon>
        <taxon>Dikarya</taxon>
        <taxon>Ascomycota</taxon>
        <taxon>Pezizomycotina</taxon>
        <taxon>Dothideomycetes</taxon>
        <taxon>Pleosporomycetidae</taxon>
        <taxon>Pleosporales</taxon>
        <taxon>Massarineae</taxon>
        <taxon>Didymosphaeriaceae</taxon>
        <taxon>Bimuria</taxon>
    </lineage>
</organism>
<dbReference type="PANTHER" id="PTHR12170:SF3">
    <property type="entry name" value="GH10162P"/>
    <property type="match status" value="1"/>
</dbReference>
<evidence type="ECO:0000256" key="7">
    <source>
        <dbReference type="ARBA" id="ARBA00061136"/>
    </source>
</evidence>
<dbReference type="Proteomes" id="UP000800036">
    <property type="component" value="Unassembled WGS sequence"/>
</dbReference>
<dbReference type="OrthoDB" id="1933281at2759"/>
<accession>A0A6A5V9B5</accession>
<dbReference type="InterPro" id="IPR013144">
    <property type="entry name" value="CRA_dom"/>
</dbReference>
<comment type="subcellular location">
    <subcellularLocation>
        <location evidence="2">Cytoplasm</location>
    </subcellularLocation>
</comment>
<dbReference type="GO" id="GO:0005737">
    <property type="term" value="C:cytoplasm"/>
    <property type="evidence" value="ECO:0007669"/>
    <property type="project" value="UniProtKB-SubCell"/>
</dbReference>
<name>A0A6A5V9B5_9PLEO</name>
<reference evidence="14" key="1">
    <citation type="journal article" date="2020" name="Stud. Mycol.">
        <title>101 Dothideomycetes genomes: a test case for predicting lifestyles and emergence of pathogens.</title>
        <authorList>
            <person name="Haridas S."/>
            <person name="Albert R."/>
            <person name="Binder M."/>
            <person name="Bloem J."/>
            <person name="Labutti K."/>
            <person name="Salamov A."/>
            <person name="Andreopoulos B."/>
            <person name="Baker S."/>
            <person name="Barry K."/>
            <person name="Bills G."/>
            <person name="Bluhm B."/>
            <person name="Cannon C."/>
            <person name="Castanera R."/>
            <person name="Culley D."/>
            <person name="Daum C."/>
            <person name="Ezra D."/>
            <person name="Gonzalez J."/>
            <person name="Henrissat B."/>
            <person name="Kuo A."/>
            <person name="Liang C."/>
            <person name="Lipzen A."/>
            <person name="Lutzoni F."/>
            <person name="Magnuson J."/>
            <person name="Mondo S."/>
            <person name="Nolan M."/>
            <person name="Ohm R."/>
            <person name="Pangilinan J."/>
            <person name="Park H.-J."/>
            <person name="Ramirez L."/>
            <person name="Alfaro M."/>
            <person name="Sun H."/>
            <person name="Tritt A."/>
            <person name="Yoshinaga Y."/>
            <person name="Zwiers L.-H."/>
            <person name="Turgeon B."/>
            <person name="Goodwin S."/>
            <person name="Spatafora J."/>
            <person name="Crous P."/>
            <person name="Grigoriev I."/>
        </authorList>
    </citation>
    <scope>NUCLEOTIDE SEQUENCE</scope>
    <source>
        <strain evidence="14">CBS 107.79</strain>
    </source>
</reference>
<evidence type="ECO:0000256" key="6">
    <source>
        <dbReference type="ARBA" id="ARBA00022833"/>
    </source>
</evidence>
<dbReference type="FunFam" id="3.30.40.10:FF:000143">
    <property type="entry name" value="Regulator of gluconeogenesis Rmd5"/>
    <property type="match status" value="1"/>
</dbReference>
<evidence type="ECO:0000313" key="15">
    <source>
        <dbReference type="Proteomes" id="UP000800036"/>
    </source>
</evidence>
<evidence type="ECO:0000313" key="14">
    <source>
        <dbReference type="EMBL" id="KAF1971616.1"/>
    </source>
</evidence>
<dbReference type="InterPro" id="IPR037683">
    <property type="entry name" value="Rmd5_dRing"/>
</dbReference>
<comment type="similarity">
    <text evidence="7">Belongs to the RMD5/GID2 family.</text>
</comment>
<dbReference type="InterPro" id="IPR027370">
    <property type="entry name" value="Znf-RING_euk"/>
</dbReference>
<keyword evidence="5 10" id="KW-0863">Zinc-finger</keyword>
<evidence type="ECO:0000256" key="4">
    <source>
        <dbReference type="ARBA" id="ARBA00022723"/>
    </source>
</evidence>
<dbReference type="AlphaFoldDB" id="A0A6A5V9B5"/>
<evidence type="ECO:0000256" key="2">
    <source>
        <dbReference type="ARBA" id="ARBA00004496"/>
    </source>
</evidence>
<feature type="domain" description="CTLH" evidence="12">
    <location>
        <begin position="176"/>
        <end position="234"/>
    </location>
</feature>
<dbReference type="GO" id="GO:0061630">
    <property type="term" value="F:ubiquitin protein ligase activity"/>
    <property type="evidence" value="ECO:0007669"/>
    <property type="project" value="InterPro"/>
</dbReference>
<dbReference type="GO" id="GO:0034657">
    <property type="term" value="C:GID complex"/>
    <property type="evidence" value="ECO:0007669"/>
    <property type="project" value="TreeGrafter"/>
</dbReference>
<dbReference type="InterPro" id="IPR006594">
    <property type="entry name" value="LisH"/>
</dbReference>
<dbReference type="PROSITE" id="PS51867">
    <property type="entry name" value="ZF_RING_GID"/>
    <property type="match status" value="1"/>
</dbReference>
<evidence type="ECO:0000256" key="11">
    <source>
        <dbReference type="SAM" id="MobiDB-lite"/>
    </source>
</evidence>
<evidence type="ECO:0000256" key="8">
    <source>
        <dbReference type="ARBA" id="ARBA00075398"/>
    </source>
</evidence>
<dbReference type="GO" id="GO:0008270">
    <property type="term" value="F:zinc ion binding"/>
    <property type="evidence" value="ECO:0007669"/>
    <property type="project" value="UniProtKB-KW"/>
</dbReference>
<keyword evidence="3" id="KW-0963">Cytoplasm</keyword>
<dbReference type="PROSITE" id="PS50896">
    <property type="entry name" value="LISH"/>
    <property type="match status" value="1"/>
</dbReference>
<dbReference type="InterPro" id="IPR006595">
    <property type="entry name" value="CTLH_C"/>
</dbReference>
<proteinExistence type="inferred from homology"/>
<gene>
    <name evidence="14" type="ORF">BU23DRAFT_177491</name>
</gene>
<evidence type="ECO:0000256" key="9">
    <source>
        <dbReference type="ARBA" id="ARBA00080744"/>
    </source>
</evidence>
<keyword evidence="4" id="KW-0479">Metal-binding</keyword>
<dbReference type="SMART" id="SM00757">
    <property type="entry name" value="CRA"/>
    <property type="match status" value="1"/>
</dbReference>
<protein>
    <recommendedName>
        <fullName evidence="9">GID complex catalytic subunit 2</fullName>
    </recommendedName>
    <alternativeName>
        <fullName evidence="8">Glucose-induced degradation protein 2</fullName>
    </alternativeName>
</protein>
<keyword evidence="15" id="KW-1185">Reference proteome</keyword>
<dbReference type="CDD" id="cd16652">
    <property type="entry name" value="dRING_Rmd5p-like"/>
    <property type="match status" value="1"/>
</dbReference>
<evidence type="ECO:0000259" key="12">
    <source>
        <dbReference type="PROSITE" id="PS50897"/>
    </source>
</evidence>
<dbReference type="SUPFAM" id="SSF57850">
    <property type="entry name" value="RING/U-box"/>
    <property type="match status" value="1"/>
</dbReference>
<evidence type="ECO:0000256" key="1">
    <source>
        <dbReference type="ARBA" id="ARBA00002343"/>
    </source>
</evidence>
<dbReference type="InterPro" id="IPR045098">
    <property type="entry name" value="Fyv10_fam"/>
</dbReference>
<dbReference type="Gene3D" id="3.30.40.10">
    <property type="entry name" value="Zinc/RING finger domain, C3HC4 (zinc finger)"/>
    <property type="match status" value="1"/>
</dbReference>
<dbReference type="EMBL" id="ML976692">
    <property type="protein sequence ID" value="KAF1971616.1"/>
    <property type="molecule type" value="Genomic_DNA"/>
</dbReference>
<feature type="zinc finger region" description="RING-Gid-type" evidence="10">
    <location>
        <begin position="372"/>
        <end position="413"/>
    </location>
</feature>
<evidence type="ECO:0000256" key="5">
    <source>
        <dbReference type="ARBA" id="ARBA00022771"/>
    </source>
</evidence>
<comment type="function">
    <text evidence="1">Involved in the proteasome-dependent degradation of fructose-1,6-bisphosphatase.</text>
</comment>
<dbReference type="GO" id="GO:0043161">
    <property type="term" value="P:proteasome-mediated ubiquitin-dependent protein catabolic process"/>
    <property type="evidence" value="ECO:0007669"/>
    <property type="project" value="InterPro"/>
</dbReference>
<feature type="domain" description="RING-Gid-type" evidence="13">
    <location>
        <begin position="372"/>
        <end position="413"/>
    </location>
</feature>
<evidence type="ECO:0000256" key="10">
    <source>
        <dbReference type="PROSITE-ProRule" id="PRU01215"/>
    </source>
</evidence>
<keyword evidence="6" id="KW-0862">Zinc</keyword>
<dbReference type="PROSITE" id="PS50897">
    <property type="entry name" value="CTLH"/>
    <property type="match status" value="1"/>
</dbReference>
<feature type="compositionally biased region" description="Pro residues" evidence="11">
    <location>
        <begin position="141"/>
        <end position="151"/>
    </location>
</feature>
<sequence length="427" mass="48546">MVPPPATGMHELLEQLDVLEKTANLSQSIADVQNVIDLLTTARDKIAADPQTAPLTLAKLQDPVKKSLEQAQKDIKPIYSGLNKYAKALDRKFKDKPIPPASNDALSSHPKLVNRAIAMHLLREGEFSVASTFVEESNRNPPRPEPTPGTPNPALDDSWEKDLAEVIFNSEKLQSHFKEMYHILHELRQERNLEPAIQWARERSDLLEARGSNLEFELCRLQFVCLFATQGRDDDNDASMEEDPRGLLAAYEYARREFAHFKGRYAHEIQQLICAMAYWQNVVDSPYRRYFYNNSAWEEVATSFTREFCSLLGLSADSPLYIAATAGTIALPHLLKLQNIMEKTRTEWTTQNELPVEIPLPPSYHFHSIFVCPVSKEQSTDSNPPMMLPCGHVIAQESLERLSKGTRFKCPYCPTESQPRDARRVRL</sequence>
<dbReference type="InterPro" id="IPR024964">
    <property type="entry name" value="CTLH/CRA"/>
</dbReference>